<name>A0A0A8Z847_ARUDO</name>
<organism evidence="2">
    <name type="scientific">Arundo donax</name>
    <name type="common">Giant reed</name>
    <name type="synonym">Donax arundinaceus</name>
    <dbReference type="NCBI Taxonomy" id="35708"/>
    <lineage>
        <taxon>Eukaryota</taxon>
        <taxon>Viridiplantae</taxon>
        <taxon>Streptophyta</taxon>
        <taxon>Embryophyta</taxon>
        <taxon>Tracheophyta</taxon>
        <taxon>Spermatophyta</taxon>
        <taxon>Magnoliopsida</taxon>
        <taxon>Liliopsida</taxon>
        <taxon>Poales</taxon>
        <taxon>Poaceae</taxon>
        <taxon>PACMAD clade</taxon>
        <taxon>Arundinoideae</taxon>
        <taxon>Arundineae</taxon>
        <taxon>Arundo</taxon>
    </lineage>
</organism>
<dbReference type="AlphaFoldDB" id="A0A0A8Z847"/>
<proteinExistence type="predicted"/>
<reference evidence="2" key="1">
    <citation type="submission" date="2014-09" db="EMBL/GenBank/DDBJ databases">
        <authorList>
            <person name="Magalhaes I.L.F."/>
            <person name="Oliveira U."/>
            <person name="Santos F.R."/>
            <person name="Vidigal T.H.D.A."/>
            <person name="Brescovit A.D."/>
            <person name="Santos A.J."/>
        </authorList>
    </citation>
    <scope>NUCLEOTIDE SEQUENCE</scope>
    <source>
        <tissue evidence="2">Shoot tissue taken approximately 20 cm above the soil surface</tissue>
    </source>
</reference>
<reference evidence="2" key="2">
    <citation type="journal article" date="2015" name="Data Brief">
        <title>Shoot transcriptome of the giant reed, Arundo donax.</title>
        <authorList>
            <person name="Barrero R.A."/>
            <person name="Guerrero F.D."/>
            <person name="Moolhuijzen P."/>
            <person name="Goolsby J.A."/>
            <person name="Tidwell J."/>
            <person name="Bellgard S.E."/>
            <person name="Bellgard M.I."/>
        </authorList>
    </citation>
    <scope>NUCLEOTIDE SEQUENCE</scope>
    <source>
        <tissue evidence="2">Shoot tissue taken approximately 20 cm above the soil surface</tissue>
    </source>
</reference>
<evidence type="ECO:0000256" key="1">
    <source>
        <dbReference type="SAM" id="Phobius"/>
    </source>
</evidence>
<keyword evidence="1" id="KW-0472">Membrane</keyword>
<keyword evidence="1" id="KW-1133">Transmembrane helix</keyword>
<sequence>MYLNSFMPLRKSVDYVNMSNSSTTKVFLLSNLSTFQLRQITYGLSKRNADSLSMLTQIKAKPFSGRTVLFIVVMTMMSVELRFLYLFQLFLAKWRGFIDVF</sequence>
<accession>A0A0A8Z847</accession>
<evidence type="ECO:0000313" key="2">
    <source>
        <dbReference type="EMBL" id="JAD33858.1"/>
    </source>
</evidence>
<feature type="transmembrane region" description="Helical" evidence="1">
    <location>
        <begin position="68"/>
        <end position="91"/>
    </location>
</feature>
<keyword evidence="1" id="KW-0812">Transmembrane</keyword>
<dbReference type="EMBL" id="GBRH01264037">
    <property type="protein sequence ID" value="JAD33858.1"/>
    <property type="molecule type" value="Transcribed_RNA"/>
</dbReference>
<protein>
    <submittedName>
        <fullName evidence="2">Uncharacterized protein</fullName>
    </submittedName>
</protein>